<dbReference type="HOGENOM" id="CLU_1025162_0_0_1"/>
<dbReference type="Gene3D" id="3.80.10.10">
    <property type="entry name" value="Ribonuclease Inhibitor"/>
    <property type="match status" value="1"/>
</dbReference>
<organism evidence="1 2">
    <name type="scientific">Megaselia scalaris</name>
    <name type="common">Humpbacked fly</name>
    <name type="synonym">Phora scalaris</name>
    <dbReference type="NCBI Taxonomy" id="36166"/>
    <lineage>
        <taxon>Eukaryota</taxon>
        <taxon>Metazoa</taxon>
        <taxon>Ecdysozoa</taxon>
        <taxon>Arthropoda</taxon>
        <taxon>Hexapoda</taxon>
        <taxon>Insecta</taxon>
        <taxon>Pterygota</taxon>
        <taxon>Neoptera</taxon>
        <taxon>Endopterygota</taxon>
        <taxon>Diptera</taxon>
        <taxon>Brachycera</taxon>
        <taxon>Muscomorpha</taxon>
        <taxon>Platypezoidea</taxon>
        <taxon>Phoridae</taxon>
        <taxon>Megaseliini</taxon>
        <taxon>Megaselia</taxon>
    </lineage>
</organism>
<reference evidence="1" key="2">
    <citation type="submission" date="2015-06" db="UniProtKB">
        <authorList>
            <consortium name="EnsemblMetazoa"/>
        </authorList>
    </citation>
    <scope>IDENTIFICATION</scope>
</reference>
<dbReference type="Proteomes" id="UP000015102">
    <property type="component" value="Unassembled WGS sequence"/>
</dbReference>
<accession>T1H6H8</accession>
<evidence type="ECO:0008006" key="3">
    <source>
        <dbReference type="Google" id="ProtNLM"/>
    </source>
</evidence>
<dbReference type="STRING" id="36166.T1H6H8"/>
<proteinExistence type="predicted"/>
<dbReference type="PANTHER" id="PTHR20872">
    <property type="match status" value="1"/>
</dbReference>
<dbReference type="OMA" id="RVESANC"/>
<dbReference type="PANTHER" id="PTHR20872:SF1">
    <property type="entry name" value="F-BOX DOMAIN-CONTAINING PROTEIN"/>
    <property type="match status" value="1"/>
</dbReference>
<evidence type="ECO:0000313" key="1">
    <source>
        <dbReference type="EnsemblMetazoa" id="MESCA012311-PA"/>
    </source>
</evidence>
<dbReference type="EnsemblMetazoa" id="MESCA012311-RA">
    <property type="protein sequence ID" value="MESCA012311-PA"/>
    <property type="gene ID" value="MESCA012311"/>
</dbReference>
<dbReference type="AlphaFoldDB" id="T1H6H8"/>
<sequence>VCKHWTDVFYSPYVWNNFIVDDRTLTRTKYNYYSGWQHTIDHARTHTCLSRVGRNLFRPLHSFNNIFQFMTILSWCIDRSMETENKDIKTSLSYDFPCTMSQYDDRENLKLFGTGGEMLRTLKILLSKLAKLKTLKLTDLVLERFEANRLLDEIAENCHFTLNHLNIVNVTVVHCPILHIGCFFNLQNIAPNIDDDVITLIADSKITQLHLVQNKHTPTAISLSPCSAKAWRIVKRDNPNLKVHLRVESANCGEFVFQPEAPIYSILYRAPK</sequence>
<evidence type="ECO:0000313" key="2">
    <source>
        <dbReference type="Proteomes" id="UP000015102"/>
    </source>
</evidence>
<name>T1H6H8_MEGSC</name>
<reference evidence="2" key="1">
    <citation type="submission" date="2013-02" db="EMBL/GenBank/DDBJ databases">
        <authorList>
            <person name="Hughes D."/>
        </authorList>
    </citation>
    <scope>NUCLEOTIDE SEQUENCE</scope>
    <source>
        <strain>Durham</strain>
        <strain evidence="2">NC isolate 2 -- Noor lab</strain>
    </source>
</reference>
<dbReference type="InterPro" id="IPR032675">
    <property type="entry name" value="LRR_dom_sf"/>
</dbReference>
<protein>
    <recommendedName>
        <fullName evidence="3">F-box domain-containing protein</fullName>
    </recommendedName>
</protein>
<keyword evidence="2" id="KW-1185">Reference proteome</keyword>